<reference evidence="2 3" key="1">
    <citation type="submission" date="2017-02" db="EMBL/GenBank/DDBJ databases">
        <title>Legionella quilivanii strain from human: case report and whole genome sequencing analysis.</title>
        <authorList>
            <person name="Lalancette C."/>
            <person name="Leduc J.-M."/>
            <person name="Levesque S."/>
            <person name="Fournier E."/>
            <person name="Saoud J."/>
            <person name="Faucher S.P."/>
            <person name="Bernard K."/>
            <person name="Martineau C."/>
            <person name="Longtin J."/>
        </authorList>
    </citation>
    <scope>NUCLEOTIDE SEQUENCE [LARGE SCALE GENOMIC DNA]</scope>
    <source>
        <strain evidence="2 3">ID143958</strain>
    </source>
</reference>
<evidence type="ECO:0000256" key="1">
    <source>
        <dbReference type="SAM" id="SignalP"/>
    </source>
</evidence>
<sequence length="241" mass="25793">MKKRSVCLMTLSCLLSNPLIAQSTGGWVVSVSGGTVWTKAGKTQTFFLAPEIENTYAAKKNLGSTGAGELFIGMEKVLGSVLRGQLGLSGAVTGAARLDGEIWDDADPQFSNHSYHYRINHQRVAVQGKLLLNNEAGIIPWISGGIGVSFNQAHEFSNKSLSCGVFPVPDFTDHKQTALALTFGAGLQKILNRHWQIGGGYTLADWGKSSLGRAEGQSMNSGLKLNHLIAQGILFNLTYIG</sequence>
<dbReference type="EMBL" id="MVJN01000002">
    <property type="protein sequence ID" value="RAP38004.1"/>
    <property type="molecule type" value="Genomic_DNA"/>
</dbReference>
<gene>
    <name evidence="2" type="ORF">B1207_03175</name>
</gene>
<dbReference type="SUPFAM" id="SSF56925">
    <property type="entry name" value="OMPA-like"/>
    <property type="match status" value="1"/>
</dbReference>
<comment type="caution">
    <text evidence="2">The sequence shown here is derived from an EMBL/GenBank/DDBJ whole genome shotgun (WGS) entry which is preliminary data.</text>
</comment>
<evidence type="ECO:0000313" key="2">
    <source>
        <dbReference type="EMBL" id="RAP38004.1"/>
    </source>
</evidence>
<organism evidence="2 3">
    <name type="scientific">Legionella quinlivanii</name>
    <dbReference type="NCBI Taxonomy" id="45073"/>
    <lineage>
        <taxon>Bacteria</taxon>
        <taxon>Pseudomonadati</taxon>
        <taxon>Pseudomonadota</taxon>
        <taxon>Gammaproteobacteria</taxon>
        <taxon>Legionellales</taxon>
        <taxon>Legionellaceae</taxon>
        <taxon>Legionella</taxon>
    </lineage>
</organism>
<dbReference type="Gene3D" id="2.40.160.20">
    <property type="match status" value="1"/>
</dbReference>
<accession>A0A364LMG7</accession>
<feature type="chain" id="PRO_5016662491" description="Outer membrane protein beta-barrel domain-containing protein" evidence="1">
    <location>
        <begin position="22"/>
        <end position="241"/>
    </location>
</feature>
<evidence type="ECO:0008006" key="4">
    <source>
        <dbReference type="Google" id="ProtNLM"/>
    </source>
</evidence>
<keyword evidence="1" id="KW-0732">Signal</keyword>
<feature type="signal peptide" evidence="1">
    <location>
        <begin position="1"/>
        <end position="21"/>
    </location>
</feature>
<dbReference type="AlphaFoldDB" id="A0A364LMG7"/>
<evidence type="ECO:0000313" key="3">
    <source>
        <dbReference type="Proteomes" id="UP000249458"/>
    </source>
</evidence>
<protein>
    <recommendedName>
        <fullName evidence="4">Outer membrane protein beta-barrel domain-containing protein</fullName>
    </recommendedName>
</protein>
<dbReference type="InterPro" id="IPR011250">
    <property type="entry name" value="OMP/PagP_B-barrel"/>
</dbReference>
<dbReference type="RefSeq" id="WP_112218553.1">
    <property type="nucleotide sequence ID" value="NZ_MVJN01000002.1"/>
</dbReference>
<name>A0A364LMG7_9GAMM</name>
<dbReference type="Proteomes" id="UP000249458">
    <property type="component" value="Unassembled WGS sequence"/>
</dbReference>
<proteinExistence type="predicted"/>